<dbReference type="InterPro" id="IPR041508">
    <property type="entry name" value="TcC-like_repeat"/>
</dbReference>
<name>A0ABX9SP53_9GAMM</name>
<dbReference type="PANTHER" id="PTHR32305">
    <property type="match status" value="1"/>
</dbReference>
<evidence type="ECO:0000313" key="1">
    <source>
        <dbReference type="EMBL" id="RKS59792.1"/>
    </source>
</evidence>
<comment type="caution">
    <text evidence="1">The sequence shown here is derived from an EMBL/GenBank/DDBJ whole genome shotgun (WGS) entry which is preliminary data.</text>
</comment>
<organism evidence="1 2">
    <name type="scientific">Photorhabdus asymbiotica</name>
    <dbReference type="NCBI Taxonomy" id="291112"/>
    <lineage>
        <taxon>Bacteria</taxon>
        <taxon>Pseudomonadati</taxon>
        <taxon>Pseudomonadota</taxon>
        <taxon>Gammaproteobacteria</taxon>
        <taxon>Enterobacterales</taxon>
        <taxon>Morganellaceae</taxon>
        <taxon>Photorhabdus</taxon>
    </lineage>
</organism>
<dbReference type="Gene3D" id="2.180.10.10">
    <property type="entry name" value="RHS repeat-associated core"/>
    <property type="match status" value="1"/>
</dbReference>
<reference evidence="1 2" key="1">
    <citation type="submission" date="2018-10" db="EMBL/GenBank/DDBJ databases">
        <title>Genomic Encyclopedia of Archaeal and Bacterial Type Strains, Phase II (KMG-II): from individual species to whole genera.</title>
        <authorList>
            <person name="Goeker M."/>
        </authorList>
    </citation>
    <scope>NUCLEOTIDE SEQUENCE [LARGE SCALE GENOMIC DNA]</scope>
    <source>
        <strain evidence="1 2">DSM 15149</strain>
    </source>
</reference>
<dbReference type="NCBIfam" id="TIGR03696">
    <property type="entry name" value="Rhs_assc_core"/>
    <property type="match status" value="1"/>
</dbReference>
<proteinExistence type="predicted"/>
<dbReference type="Proteomes" id="UP000280955">
    <property type="component" value="Unassembled WGS sequence"/>
</dbReference>
<protein>
    <submittedName>
        <fullName evidence="1">Insecticidal toxin complex protein TccC</fullName>
    </submittedName>
</protein>
<gene>
    <name evidence="1" type="ORF">BDD30_1881</name>
</gene>
<dbReference type="RefSeq" id="WP_015835931.1">
    <property type="nucleotide sequence ID" value="NC_012962.1"/>
</dbReference>
<dbReference type="EMBL" id="RBLJ01000002">
    <property type="protein sequence ID" value="RKS59792.1"/>
    <property type="molecule type" value="Genomic_DNA"/>
</dbReference>
<dbReference type="PANTHER" id="PTHR32305:SF15">
    <property type="entry name" value="PROTEIN RHSA-RELATED"/>
    <property type="match status" value="1"/>
</dbReference>
<dbReference type="InterPro" id="IPR050708">
    <property type="entry name" value="T6SS_VgrG/RHS"/>
</dbReference>
<dbReference type="Pfam" id="PF18807">
    <property type="entry name" value="TTc_toxin_rep"/>
    <property type="match status" value="1"/>
</dbReference>
<keyword evidence="2" id="KW-1185">Reference proteome</keyword>
<evidence type="ECO:0000313" key="2">
    <source>
        <dbReference type="Proteomes" id="UP000280955"/>
    </source>
</evidence>
<sequence>MTSFFDPAIFANTPTINVQDNRGLTIREINVHRASASGDTDIRITRHQYDTHGHLSQSIDPRLYAAMQTDSSVKPNFTWHYDLTGNLLRTESVDAGQTVRLNDIEGRPILTKTATGIIQTRQYEASSLPGRLLSISEQEAWETTPHVTELLIWARNTPEEKNRNLAGQCVNHYDSAGLIRLESRSLTGTVLSQTRQLLADDQEANWINDNEAANQSRLDKQTYTTQSTFDTTGALLTQTDAKGNIQRLAYNVAGQLKGSKLTVQGQSEQIIVKSLTYSAAGQKLQEEHGNGVITEYTYEPETQHLISITMRRTSDTRLLQDLRYEYDPVGNVINTRNSTEATRFWRNQKVVPKNTYTYDSLYQLTEATGREMTNIVRQNHQLPSPVLPTDNNTYTKYIRTYTYDRGGNLTQIQHNSSAIKGSYTKRITVSNRSNRAVPSELTDNPMQVDTLFDAGGNQNTLTPGYHLDWNTRGQLQQVTLAAQRNSINHNKEWYHYGSDGTRLLKVNEQLTQYSIQQQRVIYLPQLELRTTQNDQNITENLQVITIGEAGRAQVRVLHWEKPPTDIKNNQVRYSYDNFTGSSQLELDDKGRITSQEEYYPFGGTSLWATKDQIEANYKFIRYSGKERDATGLYYYGYRYYQPWVGRWLSADPAGTTDGVNLYRMVRNNPVTLHDPDGLTPEQWHTREAFKQLPFSEHSLGTRDELAPKISGTNSLWYEAYHGQTKEREALGLFNELPFTEPKVAAAEEINLHGITTENVTVYRVEVAQQSEKFLYTAITDTGGVKIAVPNRSNEHGDREDYLSKTMPAEARKGGGWYQFAKNYIAANKGKSSGNLAFYNFGNPRRALQFYEQKTENPKEKFPFVIKSFDIPSAVFKAIAEDATLEKDYKKFPTAPMNVDVAAFNQLGLQPHHVDLLVGSIVPKSGRVYSENEHWQLMDKSSQVTSRSLIRRRQ</sequence>
<accession>A0ABX9SP53</accession>
<dbReference type="InterPro" id="IPR022385">
    <property type="entry name" value="Rhs_assc_core"/>
</dbReference>